<proteinExistence type="predicted"/>
<protein>
    <submittedName>
        <fullName evidence="2">DUF2800 domain-containing protein</fullName>
    </submittedName>
</protein>
<evidence type="ECO:0000256" key="1">
    <source>
        <dbReference type="SAM" id="MobiDB-lite"/>
    </source>
</evidence>
<comment type="caution">
    <text evidence="2">The sequence shown here is derived from an EMBL/GenBank/DDBJ whole genome shotgun (WGS) entry which is preliminary data.</text>
</comment>
<keyword evidence="3" id="KW-1185">Reference proteome</keyword>
<sequence length="382" mass="43213">MSDHAVLSASGAHRWLNCLPSARLELEFVNNESSAAAEGTAAHALCEHKLKKALHMRSKRPVSVYNSDEMEEHSDAYVEFVMEQLELAKQSCTDPLILIEQRLDFSCYVPQGFGTGDCIIIGDKKLHIIDFKYGMGVLVDAVDNPQMKLYALGALEIYDSLYDIEEVSMTIFQPRRENVSTWTIPVKELKDWAENELKPKAKKAYDGEGEYLTGEWCTFCRAAVKCRARAEEKLKLAQMEFKLPPLLPDSEIEEVLSKLSDLTKWANEIIAYATDAAVNHGKEWRGFKVVEGRSIRKYKDEEAVAEVAKANGYKDIYRQSLITLTEMQKLMGKKKFEQILGGLIHKPPGKPTLVPNSDKRPAMNTSNVKNEFNEITEELENE</sequence>
<gene>
    <name evidence="2" type="ORF">I6U51_11635</name>
</gene>
<dbReference type="InterPro" id="IPR021229">
    <property type="entry name" value="DUF2800"/>
</dbReference>
<dbReference type="Proteomes" id="UP000622687">
    <property type="component" value="Unassembled WGS sequence"/>
</dbReference>
<evidence type="ECO:0000313" key="3">
    <source>
        <dbReference type="Proteomes" id="UP000622687"/>
    </source>
</evidence>
<organism evidence="2 3">
    <name type="scientific">Clostridium aciditolerans</name>
    <dbReference type="NCBI Taxonomy" id="339861"/>
    <lineage>
        <taxon>Bacteria</taxon>
        <taxon>Bacillati</taxon>
        <taxon>Bacillota</taxon>
        <taxon>Clostridia</taxon>
        <taxon>Eubacteriales</taxon>
        <taxon>Clostridiaceae</taxon>
        <taxon>Clostridium</taxon>
    </lineage>
</organism>
<name>A0A934HRW3_9CLOT</name>
<dbReference type="Pfam" id="PF10926">
    <property type="entry name" value="DUF2800"/>
    <property type="match status" value="1"/>
</dbReference>
<reference evidence="2" key="1">
    <citation type="submission" date="2020-12" db="EMBL/GenBank/DDBJ databases">
        <title>Clostridium thailandense sp. nov., a novel acetogenic bacterium isolated from peat land soil in Thailand.</title>
        <authorList>
            <person name="Chaikitkaew S."/>
            <person name="Birkeland N.K."/>
        </authorList>
    </citation>
    <scope>NUCLEOTIDE SEQUENCE</scope>
    <source>
        <strain evidence="2">DSM 17425</strain>
    </source>
</reference>
<dbReference type="RefSeq" id="WP_211142796.1">
    <property type="nucleotide sequence ID" value="NZ_JAEEGB010000013.1"/>
</dbReference>
<evidence type="ECO:0000313" key="2">
    <source>
        <dbReference type="EMBL" id="MBI6873351.1"/>
    </source>
</evidence>
<accession>A0A934HRW3</accession>
<feature type="region of interest" description="Disordered" evidence="1">
    <location>
        <begin position="347"/>
        <end position="382"/>
    </location>
</feature>
<dbReference type="EMBL" id="JAEEGB010000013">
    <property type="protein sequence ID" value="MBI6873351.1"/>
    <property type="molecule type" value="Genomic_DNA"/>
</dbReference>
<dbReference type="AlphaFoldDB" id="A0A934HRW3"/>